<comment type="caution">
    <text evidence="1">The sequence shown here is derived from an EMBL/GenBank/DDBJ whole genome shotgun (WGS) entry which is preliminary data.</text>
</comment>
<protein>
    <submittedName>
        <fullName evidence="1">1944_t:CDS:1</fullName>
    </submittedName>
</protein>
<organism evidence="1 2">
    <name type="scientific">Cetraspora pellucida</name>
    <dbReference type="NCBI Taxonomy" id="1433469"/>
    <lineage>
        <taxon>Eukaryota</taxon>
        <taxon>Fungi</taxon>
        <taxon>Fungi incertae sedis</taxon>
        <taxon>Mucoromycota</taxon>
        <taxon>Glomeromycotina</taxon>
        <taxon>Glomeromycetes</taxon>
        <taxon>Diversisporales</taxon>
        <taxon>Gigasporaceae</taxon>
        <taxon>Cetraspora</taxon>
    </lineage>
</organism>
<reference evidence="1" key="1">
    <citation type="submission" date="2021-06" db="EMBL/GenBank/DDBJ databases">
        <authorList>
            <person name="Kallberg Y."/>
            <person name="Tangrot J."/>
            <person name="Rosling A."/>
        </authorList>
    </citation>
    <scope>NUCLEOTIDE SEQUENCE</scope>
    <source>
        <strain evidence="1">28 12/20/2015</strain>
    </source>
</reference>
<gene>
    <name evidence="1" type="ORF">SPELUC_LOCUS936</name>
</gene>
<evidence type="ECO:0000313" key="2">
    <source>
        <dbReference type="Proteomes" id="UP000789366"/>
    </source>
</evidence>
<evidence type="ECO:0000313" key="1">
    <source>
        <dbReference type="EMBL" id="CAG8453803.1"/>
    </source>
</evidence>
<accession>A0ACA9K5T0</accession>
<name>A0ACA9K5T0_9GLOM</name>
<dbReference type="Proteomes" id="UP000789366">
    <property type="component" value="Unassembled WGS sequence"/>
</dbReference>
<keyword evidence="2" id="KW-1185">Reference proteome</keyword>
<proteinExistence type="predicted"/>
<sequence>MDLQQPINFKTSFNILKDDNLLTFDNNYLSKNYYTSANSPLPSKNNQTNNGRQAQAQDPDILELILQKITARFKEVTVEVTAAAKLPVHKTNLSLKCKIKIASSYLCGITTSWSDEVKDNLVYWNRETHPDEEGLKAKTAAWLSIADLNSLENAIQDAHKIKAKEYYNKKDGRDKAYNRE</sequence>
<feature type="non-terminal residue" evidence="1">
    <location>
        <position position="180"/>
    </location>
</feature>
<dbReference type="EMBL" id="CAJVPW010000435">
    <property type="protein sequence ID" value="CAG8453803.1"/>
    <property type="molecule type" value="Genomic_DNA"/>
</dbReference>